<evidence type="ECO:0000313" key="2">
    <source>
        <dbReference type="EMBL" id="MTD12911.1"/>
    </source>
</evidence>
<dbReference type="PANTHER" id="PTHR45763:SF46">
    <property type="entry name" value="AB HYDROLASE-1 DOMAIN-CONTAINING PROTEIN"/>
    <property type="match status" value="1"/>
</dbReference>
<protein>
    <submittedName>
        <fullName evidence="2">Alpha/beta fold hydrolase</fullName>
    </submittedName>
</protein>
<sequence>MIERDLTLADGRTLHVYDTGEPGDGRTAVVWHHGSPNIGAPPRPLFAAADRLGLRWLSYDRPSYGGSTPRPGRDIAAAAADVEALVDAADVGSFALVGHSGGASHALASAALLPDRALGVLSIAPMAPLQQWQADGLDYWAGMIPSGVDSLQAAAQGAAAKEAYEASGADYDPGFTAADMDTFRSDWAWLDEVVGPGTANGPGGLIADDLAYVGDWGFDVADIRCPVLVLTGGQDRIAPAAHGGWIADRAPQGEQQHHPEDGHLSVLRHAEAALELLAGRIR</sequence>
<dbReference type="Pfam" id="PF00561">
    <property type="entry name" value="Abhydrolase_1"/>
    <property type="match status" value="1"/>
</dbReference>
<comment type="caution">
    <text evidence="2">The sequence shown here is derived from an EMBL/GenBank/DDBJ whole genome shotgun (WGS) entry which is preliminary data.</text>
</comment>
<gene>
    <name evidence="2" type="ORF">GIS00_02990</name>
</gene>
<evidence type="ECO:0000259" key="1">
    <source>
        <dbReference type="Pfam" id="PF00561"/>
    </source>
</evidence>
<dbReference type="InterPro" id="IPR029058">
    <property type="entry name" value="AB_hydrolase_fold"/>
</dbReference>
<dbReference type="Proteomes" id="UP000460221">
    <property type="component" value="Unassembled WGS sequence"/>
</dbReference>
<accession>A0A7K1FFL6</accession>
<keyword evidence="2" id="KW-0378">Hydrolase</keyword>
<dbReference type="EMBL" id="WLYK01000001">
    <property type="protein sequence ID" value="MTD12911.1"/>
    <property type="molecule type" value="Genomic_DNA"/>
</dbReference>
<evidence type="ECO:0000313" key="3">
    <source>
        <dbReference type="Proteomes" id="UP000460221"/>
    </source>
</evidence>
<name>A0A7K1FFL6_9ACTN</name>
<dbReference type="Gene3D" id="3.40.50.1820">
    <property type="entry name" value="alpha/beta hydrolase"/>
    <property type="match status" value="1"/>
</dbReference>
<dbReference type="SUPFAM" id="SSF53474">
    <property type="entry name" value="alpha/beta-Hydrolases"/>
    <property type="match status" value="1"/>
</dbReference>
<feature type="domain" description="AB hydrolase-1" evidence="1">
    <location>
        <begin position="28"/>
        <end position="267"/>
    </location>
</feature>
<keyword evidence="3" id="KW-1185">Reference proteome</keyword>
<proteinExistence type="predicted"/>
<reference evidence="2 3" key="1">
    <citation type="submission" date="2019-11" db="EMBL/GenBank/DDBJ databases">
        <authorList>
            <person name="Jiang L.-Q."/>
        </authorList>
    </citation>
    <scope>NUCLEOTIDE SEQUENCE [LARGE SCALE GENOMIC DNA]</scope>
    <source>
        <strain evidence="2 3">YIM 132087</strain>
    </source>
</reference>
<dbReference type="AlphaFoldDB" id="A0A7K1FFL6"/>
<dbReference type="GO" id="GO:0016787">
    <property type="term" value="F:hydrolase activity"/>
    <property type="evidence" value="ECO:0007669"/>
    <property type="project" value="UniProtKB-KW"/>
</dbReference>
<dbReference type="PANTHER" id="PTHR45763">
    <property type="entry name" value="HYDROLASE, ALPHA/BETA FOLD FAMILY PROTEIN, EXPRESSED-RELATED"/>
    <property type="match status" value="1"/>
</dbReference>
<dbReference type="InterPro" id="IPR000073">
    <property type="entry name" value="AB_hydrolase_1"/>
</dbReference>
<organism evidence="2 3">
    <name type="scientific">Nakamurella alba</name>
    <dbReference type="NCBI Taxonomy" id="2665158"/>
    <lineage>
        <taxon>Bacteria</taxon>
        <taxon>Bacillati</taxon>
        <taxon>Actinomycetota</taxon>
        <taxon>Actinomycetes</taxon>
        <taxon>Nakamurellales</taxon>
        <taxon>Nakamurellaceae</taxon>
        <taxon>Nakamurella</taxon>
    </lineage>
</organism>